<evidence type="ECO:0000256" key="16">
    <source>
        <dbReference type="HAMAP-Rule" id="MF_01019"/>
    </source>
</evidence>
<comment type="similarity">
    <text evidence="7 16">In the N-terminal section; belongs to the PRA-CH family.</text>
</comment>
<proteinExistence type="inferred from homology"/>
<accession>A0ABQ1FF96</accession>
<keyword evidence="10 16" id="KW-0028">Amino-acid biosynthesis</keyword>
<dbReference type="NCBIfam" id="TIGR03188">
    <property type="entry name" value="histidine_hisI"/>
    <property type="match status" value="1"/>
</dbReference>
<dbReference type="Gene3D" id="3.10.20.810">
    <property type="entry name" value="Phosphoribosyl-AMP cyclohydrolase"/>
    <property type="match status" value="1"/>
</dbReference>
<keyword evidence="15 16" id="KW-0511">Multifunctional enzyme</keyword>
<dbReference type="PANTHER" id="PTHR42945">
    <property type="entry name" value="HISTIDINE BIOSYNTHESIS BIFUNCTIONAL PROTEIN"/>
    <property type="match status" value="1"/>
</dbReference>
<dbReference type="SUPFAM" id="SSF141734">
    <property type="entry name" value="HisI-like"/>
    <property type="match status" value="1"/>
</dbReference>
<feature type="domain" description="Phosphoribosyl-AMP cyclohydrolase" evidence="17">
    <location>
        <begin position="32"/>
        <end position="104"/>
    </location>
</feature>
<evidence type="ECO:0000256" key="11">
    <source>
        <dbReference type="ARBA" id="ARBA00022741"/>
    </source>
</evidence>
<evidence type="ECO:0000256" key="5">
    <source>
        <dbReference type="ARBA" id="ARBA00005204"/>
    </source>
</evidence>
<dbReference type="NCBIfam" id="NF002747">
    <property type="entry name" value="PRK02759.1"/>
    <property type="match status" value="1"/>
</dbReference>
<organism evidence="18 19">
    <name type="scientific">Blastomonas marina</name>
    <dbReference type="NCBI Taxonomy" id="1867408"/>
    <lineage>
        <taxon>Bacteria</taxon>
        <taxon>Pseudomonadati</taxon>
        <taxon>Pseudomonadota</taxon>
        <taxon>Alphaproteobacteria</taxon>
        <taxon>Sphingomonadales</taxon>
        <taxon>Sphingomonadaceae</taxon>
        <taxon>Blastomonas</taxon>
    </lineage>
</organism>
<dbReference type="PANTHER" id="PTHR42945:SF9">
    <property type="entry name" value="HISTIDINE BIOSYNTHESIS BIFUNCTIONAL PROTEIN HISIE"/>
    <property type="match status" value="1"/>
</dbReference>
<dbReference type="EC" id="3.6.1.31" evidence="16"/>
<evidence type="ECO:0000256" key="13">
    <source>
        <dbReference type="ARBA" id="ARBA00022840"/>
    </source>
</evidence>
<dbReference type="HAMAP" id="MF_01019">
    <property type="entry name" value="HisIE"/>
    <property type="match status" value="1"/>
</dbReference>
<dbReference type="Pfam" id="PF01503">
    <property type="entry name" value="PRA-PH"/>
    <property type="match status" value="1"/>
</dbReference>
<dbReference type="InterPro" id="IPR038019">
    <property type="entry name" value="PRib_AMP_CycHydrolase_sf"/>
</dbReference>
<evidence type="ECO:0000256" key="14">
    <source>
        <dbReference type="ARBA" id="ARBA00023102"/>
    </source>
</evidence>
<evidence type="ECO:0000256" key="1">
    <source>
        <dbReference type="ARBA" id="ARBA00000024"/>
    </source>
</evidence>
<dbReference type="Proteomes" id="UP000603317">
    <property type="component" value="Unassembled WGS sequence"/>
</dbReference>
<comment type="caution">
    <text evidence="18">The sequence shown here is derived from an EMBL/GenBank/DDBJ whole genome shotgun (WGS) entry which is preliminary data.</text>
</comment>
<comment type="similarity">
    <text evidence="8">Belongs to the PRA-PH family.</text>
</comment>
<dbReference type="Pfam" id="PF01502">
    <property type="entry name" value="PRA-CH"/>
    <property type="match status" value="1"/>
</dbReference>
<protein>
    <recommendedName>
        <fullName evidence="16">Histidine biosynthesis bifunctional protein HisIE</fullName>
    </recommendedName>
    <domain>
        <recommendedName>
            <fullName evidence="16">Phosphoribosyl-AMP cyclohydrolase</fullName>
            <shortName evidence="16">PRA-CH</shortName>
            <ecNumber evidence="16">3.5.4.19</ecNumber>
        </recommendedName>
    </domain>
    <domain>
        <recommendedName>
            <fullName evidence="16">Phosphoribosyl-ATP pyrophosphatase</fullName>
            <shortName evidence="16">PRA-PH</shortName>
            <ecNumber evidence="16">3.6.1.31</ecNumber>
        </recommendedName>
    </domain>
</protein>
<reference evidence="19" key="1">
    <citation type="journal article" date="2019" name="Int. J. Syst. Evol. Microbiol.">
        <title>The Global Catalogue of Microorganisms (GCM) 10K type strain sequencing project: providing services to taxonomists for standard genome sequencing and annotation.</title>
        <authorList>
            <consortium name="The Broad Institute Genomics Platform"/>
            <consortium name="The Broad Institute Genome Sequencing Center for Infectious Disease"/>
            <person name="Wu L."/>
            <person name="Ma J."/>
        </authorList>
    </citation>
    <scope>NUCLEOTIDE SEQUENCE [LARGE SCALE GENOMIC DNA]</scope>
    <source>
        <strain evidence="19">CGMCC 1.15297</strain>
    </source>
</reference>
<evidence type="ECO:0000256" key="2">
    <source>
        <dbReference type="ARBA" id="ARBA00001460"/>
    </source>
</evidence>
<gene>
    <name evidence="16 18" type="primary">hisI</name>
    <name evidence="16" type="synonym">hisIE</name>
    <name evidence="18" type="ORF">GCM10010923_21310</name>
</gene>
<keyword evidence="13 16" id="KW-0067">ATP-binding</keyword>
<comment type="pathway">
    <text evidence="4 16">Amino-acid biosynthesis; L-histidine biosynthesis; L-histidine from 5-phospho-alpha-D-ribose 1-diphosphate: step 3/9.</text>
</comment>
<dbReference type="EMBL" id="BMID01000001">
    <property type="protein sequence ID" value="GGA10501.1"/>
    <property type="molecule type" value="Genomic_DNA"/>
</dbReference>
<feature type="region of interest" description="Phosphoribosyl-AMP cyclohydrolase" evidence="16">
    <location>
        <begin position="1"/>
        <end position="114"/>
    </location>
</feature>
<evidence type="ECO:0000256" key="6">
    <source>
        <dbReference type="ARBA" id="ARBA00007731"/>
    </source>
</evidence>
<keyword evidence="14 16" id="KW-0368">Histidine biosynthesis</keyword>
<dbReference type="InterPro" id="IPR002496">
    <property type="entry name" value="PRib_AMP_CycHydrolase_dom"/>
</dbReference>
<dbReference type="Gene3D" id="1.10.287.1080">
    <property type="entry name" value="MazG-like"/>
    <property type="match status" value="1"/>
</dbReference>
<dbReference type="EC" id="3.5.4.19" evidence="16"/>
<evidence type="ECO:0000259" key="17">
    <source>
        <dbReference type="Pfam" id="PF01502"/>
    </source>
</evidence>
<comment type="pathway">
    <text evidence="5 16">Amino-acid biosynthesis; L-histidine biosynthesis; L-histidine from 5-phospho-alpha-D-ribose 1-diphosphate: step 2/9.</text>
</comment>
<evidence type="ECO:0000256" key="4">
    <source>
        <dbReference type="ARBA" id="ARBA00005169"/>
    </source>
</evidence>
<dbReference type="HAMAP" id="MF_01020">
    <property type="entry name" value="HisE"/>
    <property type="match status" value="1"/>
</dbReference>
<name>A0ABQ1FF96_9SPHN</name>
<feature type="region of interest" description="Phosphoribosyl-ATP pyrophosphohydrolase" evidence="16">
    <location>
        <begin position="115"/>
        <end position="210"/>
    </location>
</feature>
<sequence>MTEDQLDELAWNKMDGMLPAVVQDDATGQVLMLGYMDRAALEATKETRKVTFFSRSKQRLWTKGETSGNTLDLVSVMPDCDSDALLVRAIPNGPTCHLGTISCFGSEGATGLAFLAQLSRVVAMRADDPPEESYTAQLLSEGREKIAQKIGEEGVEVALAAVTRDDEGLTDELADLAYHLSVLLQARGLSWDDVGERLRKRHAADCIRLH</sequence>
<keyword evidence="9 16" id="KW-0963">Cytoplasm</keyword>
<keyword evidence="19" id="KW-1185">Reference proteome</keyword>
<evidence type="ECO:0000256" key="12">
    <source>
        <dbReference type="ARBA" id="ARBA00022801"/>
    </source>
</evidence>
<dbReference type="InterPro" id="IPR023019">
    <property type="entry name" value="His_synth_HisIE"/>
</dbReference>
<evidence type="ECO:0000256" key="8">
    <source>
        <dbReference type="ARBA" id="ARBA00009392"/>
    </source>
</evidence>
<dbReference type="InterPro" id="IPR021130">
    <property type="entry name" value="PRib-ATP_PPHydrolase-like"/>
</dbReference>
<evidence type="ECO:0000256" key="7">
    <source>
        <dbReference type="ARBA" id="ARBA00008299"/>
    </source>
</evidence>
<evidence type="ECO:0000256" key="3">
    <source>
        <dbReference type="ARBA" id="ARBA00004496"/>
    </source>
</evidence>
<keyword evidence="12 16" id="KW-0378">Hydrolase</keyword>
<dbReference type="InterPro" id="IPR008179">
    <property type="entry name" value="HisE"/>
</dbReference>
<evidence type="ECO:0000313" key="19">
    <source>
        <dbReference type="Proteomes" id="UP000603317"/>
    </source>
</evidence>
<comment type="catalytic activity">
    <reaction evidence="1 16">
        <text>1-(5-phospho-beta-D-ribosyl)-5'-AMP + H2O = 1-(5-phospho-beta-D-ribosyl)-5-[(5-phospho-beta-D-ribosylamino)methylideneamino]imidazole-4-carboxamide</text>
        <dbReference type="Rhea" id="RHEA:20049"/>
        <dbReference type="ChEBI" id="CHEBI:15377"/>
        <dbReference type="ChEBI" id="CHEBI:58435"/>
        <dbReference type="ChEBI" id="CHEBI:59457"/>
        <dbReference type="EC" id="3.5.4.19"/>
    </reaction>
</comment>
<evidence type="ECO:0000256" key="15">
    <source>
        <dbReference type="ARBA" id="ARBA00023268"/>
    </source>
</evidence>
<dbReference type="CDD" id="cd11534">
    <property type="entry name" value="NTP-PPase_HisIE_like"/>
    <property type="match status" value="1"/>
</dbReference>
<dbReference type="RefSeq" id="WP_188642666.1">
    <property type="nucleotide sequence ID" value="NZ_BMID01000001.1"/>
</dbReference>
<comment type="catalytic activity">
    <reaction evidence="2 16">
        <text>1-(5-phospho-beta-D-ribosyl)-ATP + H2O = 1-(5-phospho-beta-D-ribosyl)-5'-AMP + diphosphate + H(+)</text>
        <dbReference type="Rhea" id="RHEA:22828"/>
        <dbReference type="ChEBI" id="CHEBI:15377"/>
        <dbReference type="ChEBI" id="CHEBI:15378"/>
        <dbReference type="ChEBI" id="CHEBI:33019"/>
        <dbReference type="ChEBI" id="CHEBI:59457"/>
        <dbReference type="ChEBI" id="CHEBI:73183"/>
        <dbReference type="EC" id="3.6.1.31"/>
    </reaction>
</comment>
<comment type="similarity">
    <text evidence="6 16">In the C-terminal section; belongs to the PRA-PH family.</text>
</comment>
<comment type="subcellular location">
    <subcellularLocation>
        <location evidence="3 16">Cytoplasm</location>
    </subcellularLocation>
</comment>
<evidence type="ECO:0000313" key="18">
    <source>
        <dbReference type="EMBL" id="GGA10501.1"/>
    </source>
</evidence>
<evidence type="ECO:0000256" key="9">
    <source>
        <dbReference type="ARBA" id="ARBA00022490"/>
    </source>
</evidence>
<evidence type="ECO:0000256" key="10">
    <source>
        <dbReference type="ARBA" id="ARBA00022605"/>
    </source>
</evidence>
<keyword evidence="11 16" id="KW-0547">Nucleotide-binding</keyword>
<dbReference type="SUPFAM" id="SSF101386">
    <property type="entry name" value="all-alpha NTP pyrophosphatases"/>
    <property type="match status" value="1"/>
</dbReference>